<dbReference type="EMBL" id="LCRB01000002">
    <property type="protein sequence ID" value="KKW26762.1"/>
    <property type="molecule type" value="Genomic_DNA"/>
</dbReference>
<dbReference type="CDD" id="cd06166">
    <property type="entry name" value="Sortase_D_2"/>
    <property type="match status" value="1"/>
</dbReference>
<evidence type="ECO:0000256" key="1">
    <source>
        <dbReference type="ARBA" id="ARBA00022801"/>
    </source>
</evidence>
<evidence type="ECO:0000313" key="4">
    <source>
        <dbReference type="Proteomes" id="UP000034913"/>
    </source>
</evidence>
<keyword evidence="1" id="KW-0378">Hydrolase</keyword>
<dbReference type="InterPro" id="IPR042000">
    <property type="entry name" value="Sortase_D_2"/>
</dbReference>
<dbReference type="Pfam" id="PF04203">
    <property type="entry name" value="Sortase"/>
    <property type="match status" value="1"/>
</dbReference>
<protein>
    <submittedName>
        <fullName evidence="3">Sortase family protein</fullName>
    </submittedName>
</protein>
<keyword evidence="2" id="KW-1133">Transmembrane helix</keyword>
<dbReference type="NCBIfam" id="TIGR01076">
    <property type="entry name" value="sortase_fam"/>
    <property type="match status" value="1"/>
</dbReference>
<accession>A0A0G1ZFU4</accession>
<dbReference type="Proteomes" id="UP000034913">
    <property type="component" value="Unassembled WGS sequence"/>
</dbReference>
<dbReference type="GO" id="GO:0016787">
    <property type="term" value="F:hydrolase activity"/>
    <property type="evidence" value="ECO:0007669"/>
    <property type="project" value="UniProtKB-KW"/>
</dbReference>
<organism evidence="3 4">
    <name type="scientific">candidate division Kazan bacterium GW2011_GWB1_52_7</name>
    <dbReference type="NCBI Taxonomy" id="1620414"/>
    <lineage>
        <taxon>Bacteria</taxon>
        <taxon>Bacteria division Kazan-3B-28</taxon>
    </lineage>
</organism>
<dbReference type="InterPro" id="IPR005754">
    <property type="entry name" value="Sortase"/>
</dbReference>
<sequence>MEQFNVQPNWYPPAPHRRRRFWGRPFKFLGLFAFFFVLLTLIVMGPTIYTKIAYYFTAPSTDYSQKYELPVSVTDDLQAIQDVTSALDQKISVPSQDTILIPKINVTAPLVYPDQRDNAAILEAIKEGVAHYPNTALPGRVGNVFLTGHSSYYWWSGGKYNQVFALLDKLATGDLIYVYYQGGRYSYRVSRAFVVNPDQVDVLNASDKPILTLMTCTPVGTNLRRLIIQADLIGRPPVDASAFTPFQQIPTLPNILPV</sequence>
<name>A0A0G1ZFU4_UNCK3</name>
<evidence type="ECO:0000256" key="2">
    <source>
        <dbReference type="SAM" id="Phobius"/>
    </source>
</evidence>
<dbReference type="AlphaFoldDB" id="A0A0G1ZFU4"/>
<keyword evidence="2" id="KW-0812">Transmembrane</keyword>
<dbReference type="Gene3D" id="2.40.260.10">
    <property type="entry name" value="Sortase"/>
    <property type="match status" value="1"/>
</dbReference>
<feature type="transmembrane region" description="Helical" evidence="2">
    <location>
        <begin position="28"/>
        <end position="49"/>
    </location>
</feature>
<reference evidence="3 4" key="1">
    <citation type="journal article" date="2015" name="Nature">
        <title>rRNA introns, odd ribosomes, and small enigmatic genomes across a large radiation of phyla.</title>
        <authorList>
            <person name="Brown C.T."/>
            <person name="Hug L.A."/>
            <person name="Thomas B.C."/>
            <person name="Sharon I."/>
            <person name="Castelle C.J."/>
            <person name="Singh A."/>
            <person name="Wilkins M.J."/>
            <person name="Williams K.H."/>
            <person name="Banfield J.F."/>
        </authorList>
    </citation>
    <scope>NUCLEOTIDE SEQUENCE [LARGE SCALE GENOMIC DNA]</scope>
</reference>
<dbReference type="InterPro" id="IPR023365">
    <property type="entry name" value="Sortase_dom-sf"/>
</dbReference>
<dbReference type="SUPFAM" id="SSF63817">
    <property type="entry name" value="Sortase"/>
    <property type="match status" value="1"/>
</dbReference>
<keyword evidence="2" id="KW-0472">Membrane</keyword>
<proteinExistence type="predicted"/>
<evidence type="ECO:0000313" key="3">
    <source>
        <dbReference type="EMBL" id="KKW26762.1"/>
    </source>
</evidence>
<comment type="caution">
    <text evidence="3">The sequence shown here is derived from an EMBL/GenBank/DDBJ whole genome shotgun (WGS) entry which is preliminary data.</text>
</comment>
<gene>
    <name evidence="3" type="ORF">VF00_C0002G0087</name>
</gene>